<dbReference type="InterPro" id="IPR017729">
    <property type="entry name" value="ATPase_T6SS_ClpV1"/>
</dbReference>
<dbReference type="EMBL" id="JAELVR010000009">
    <property type="protein sequence ID" value="MBJ6372538.1"/>
    <property type="molecule type" value="Genomic_DNA"/>
</dbReference>
<keyword evidence="5" id="KW-0143">Chaperone</keyword>
<dbReference type="Pfam" id="PF10431">
    <property type="entry name" value="ClpB_D2-small"/>
    <property type="match status" value="1"/>
</dbReference>
<dbReference type="NCBIfam" id="TIGR03345">
    <property type="entry name" value="VI_ClpV1"/>
    <property type="match status" value="1"/>
</dbReference>
<dbReference type="PROSITE" id="PS00870">
    <property type="entry name" value="CLPAB_1"/>
    <property type="match status" value="1"/>
</dbReference>
<dbReference type="InterPro" id="IPR003593">
    <property type="entry name" value="AAA+_ATPase"/>
</dbReference>
<dbReference type="InterPro" id="IPR041546">
    <property type="entry name" value="ClpA/ClpB_AAA_lid"/>
</dbReference>
<organism evidence="9 10">
    <name type="scientific">Sedimentitalea arenosa</name>
    <dbReference type="NCBI Taxonomy" id="2798803"/>
    <lineage>
        <taxon>Bacteria</taxon>
        <taxon>Pseudomonadati</taxon>
        <taxon>Pseudomonadota</taxon>
        <taxon>Alphaproteobacteria</taxon>
        <taxon>Rhodobacterales</taxon>
        <taxon>Paracoccaceae</taxon>
        <taxon>Sedimentitalea</taxon>
    </lineage>
</organism>
<dbReference type="InterPro" id="IPR018368">
    <property type="entry name" value="ClpA/B_CS1"/>
</dbReference>
<dbReference type="GO" id="GO:0005737">
    <property type="term" value="C:cytoplasm"/>
    <property type="evidence" value="ECO:0007669"/>
    <property type="project" value="TreeGrafter"/>
</dbReference>
<dbReference type="FunFam" id="3.40.50.300:FF:000010">
    <property type="entry name" value="Chaperone clpB 1, putative"/>
    <property type="match status" value="1"/>
</dbReference>
<dbReference type="PROSITE" id="PS00871">
    <property type="entry name" value="CLPAB_2"/>
    <property type="match status" value="1"/>
</dbReference>
<evidence type="ECO:0000313" key="9">
    <source>
        <dbReference type="EMBL" id="MBJ6372538.1"/>
    </source>
</evidence>
<dbReference type="CDD" id="cd00009">
    <property type="entry name" value="AAA"/>
    <property type="match status" value="1"/>
</dbReference>
<evidence type="ECO:0000313" key="10">
    <source>
        <dbReference type="Proteomes" id="UP000619079"/>
    </source>
</evidence>
<evidence type="ECO:0000256" key="4">
    <source>
        <dbReference type="ARBA" id="ARBA00022840"/>
    </source>
</evidence>
<dbReference type="InterPro" id="IPR058680">
    <property type="entry name" value="NBD_SMAX1-like"/>
</dbReference>
<sequence>MSEISRVALFGKLNKLGYQAVESATVFCKMRGNPYVEVVHWMHQILQGQDSDLHRIVDHFDLDAGKIAAEMTRALDALPRGASAISDLSDHLMDAMERGWVWGSLLFSSSQVRTGHLLLGMLKTPALRNILASISPELARIKPDELADQFANATAGSPEETLRPQDGSQTGGGAEPGEASGARAAQLGGTEALDQFCTDLTEQARNGEIDPIVGRDEEIRQIVDVLMRRRQNNPILTGEAGVGKTAVVEGFALRIARGDVPPALQNVRLLTLDVGLLQAGASMKGEFENRLRQVIDEVQASPTPIVMFVDETHTLVGAGGAAGTGDAANLLKPALARGTLRTIGATTWAEYKKYIEKDPALTRRFQVVQVDEPGIDKAILMMRGIASMLEKHHRVQVLDEGIEAAVQLSARYIPARQLPDKSVSLLDTACARVAVSQHAVPAEVDDSRRRIEALSTELEIIGRDETAGYDVGDRREAVSAAKTAEETRLAELESRWDAEKAVVQGILDLRAKLREGGAPVEAEPGSEGAEASPLSDEDRAQLLADLKAKNAELIELQSETPLILPIVDHQAVASVVGDWTGIPVGRMVKDEIDTILHLEDHLAKRVIGQDHAMKMIAKRIQTSRAGLDNPSKPIGVFLLAGTSGVGKTETALALAEVLYGGEQNVITINMSEYQEAHTVSSLKGAPPGYVGYGEGGVLTEAVRRKPYSVVLLDEVEKAHPDVHEIFFQVFDKGVMEDGEGRVIDFKNTLILLTSNAGSDLIMDLCSDPDLLPEPEGIAKALRDPLLKIFPAALLGRLVTIPYYPLSPEMIAEITKLQLGRIKKRVEASHGVPFEYSQAVVDAIVERCQELESGGRMIDAIVTNTMLPDISAEFLRRMMEGREVSRVAIESDGKAFTYAFD</sequence>
<dbReference type="AlphaFoldDB" id="A0A8J7LS69"/>
<dbReference type="Gene3D" id="1.10.8.60">
    <property type="match status" value="1"/>
</dbReference>
<feature type="domain" description="Clp R" evidence="8">
    <location>
        <begin position="10"/>
        <end position="151"/>
    </location>
</feature>
<dbReference type="Pfam" id="PF17871">
    <property type="entry name" value="AAA_lid_9"/>
    <property type="match status" value="1"/>
</dbReference>
<name>A0A8J7LS69_9RHOB</name>
<keyword evidence="3" id="KW-0547">Nucleotide-binding</keyword>
<dbReference type="FunFam" id="3.40.50.300:FF:000025">
    <property type="entry name" value="ATP-dependent Clp protease subunit"/>
    <property type="match status" value="1"/>
</dbReference>
<dbReference type="Pfam" id="PF07724">
    <property type="entry name" value="AAA_2"/>
    <property type="match status" value="1"/>
</dbReference>
<dbReference type="InterPro" id="IPR019489">
    <property type="entry name" value="Clp_ATPase_C"/>
</dbReference>
<dbReference type="PANTHER" id="PTHR11638:SF184">
    <property type="entry name" value="ATPASE WITH CHAPERONE ACTIVITY"/>
    <property type="match status" value="1"/>
</dbReference>
<dbReference type="Pfam" id="PF23569">
    <property type="entry name" value="NBD_SMAX1"/>
    <property type="match status" value="1"/>
</dbReference>
<dbReference type="Gene3D" id="3.40.50.300">
    <property type="entry name" value="P-loop containing nucleotide triphosphate hydrolases"/>
    <property type="match status" value="3"/>
</dbReference>
<dbReference type="RefSeq" id="WP_199025418.1">
    <property type="nucleotide sequence ID" value="NZ_JAELVR010000009.1"/>
</dbReference>
<evidence type="ECO:0000256" key="5">
    <source>
        <dbReference type="ARBA" id="ARBA00023186"/>
    </source>
</evidence>
<dbReference type="InterPro" id="IPR004176">
    <property type="entry name" value="Clp_R_N"/>
</dbReference>
<dbReference type="PRINTS" id="PR00300">
    <property type="entry name" value="CLPPROTEASEA"/>
</dbReference>
<dbReference type="SUPFAM" id="SSF52540">
    <property type="entry name" value="P-loop containing nucleoside triphosphate hydrolases"/>
    <property type="match status" value="2"/>
</dbReference>
<evidence type="ECO:0000256" key="7">
    <source>
        <dbReference type="SAM" id="MobiDB-lite"/>
    </source>
</evidence>
<protein>
    <submittedName>
        <fullName evidence="9">Type VI secretion system ATPase TssH</fullName>
    </submittedName>
</protein>
<feature type="region of interest" description="Disordered" evidence="7">
    <location>
        <begin position="153"/>
        <end position="184"/>
    </location>
</feature>
<keyword evidence="4" id="KW-0067">ATP-binding</keyword>
<dbReference type="SMART" id="SM00382">
    <property type="entry name" value="AAA"/>
    <property type="match status" value="2"/>
</dbReference>
<dbReference type="PROSITE" id="PS51903">
    <property type="entry name" value="CLP_R"/>
    <property type="match status" value="1"/>
</dbReference>
<dbReference type="InterPro" id="IPR050130">
    <property type="entry name" value="ClpA_ClpB"/>
</dbReference>
<evidence type="ECO:0000256" key="2">
    <source>
        <dbReference type="ARBA" id="ARBA00022737"/>
    </source>
</evidence>
<accession>A0A8J7LS69</accession>
<dbReference type="InterPro" id="IPR028299">
    <property type="entry name" value="ClpA/B_CS2"/>
</dbReference>
<evidence type="ECO:0000256" key="1">
    <source>
        <dbReference type="ARBA" id="ARBA00008675"/>
    </source>
</evidence>
<keyword evidence="10" id="KW-1185">Reference proteome</keyword>
<dbReference type="InterPro" id="IPR003959">
    <property type="entry name" value="ATPase_AAA_core"/>
</dbReference>
<dbReference type="PANTHER" id="PTHR11638">
    <property type="entry name" value="ATP-DEPENDENT CLP PROTEASE"/>
    <property type="match status" value="1"/>
</dbReference>
<evidence type="ECO:0000256" key="3">
    <source>
        <dbReference type="ARBA" id="ARBA00022741"/>
    </source>
</evidence>
<dbReference type="Gene3D" id="1.10.1780.10">
    <property type="entry name" value="Clp, N-terminal domain"/>
    <property type="match status" value="1"/>
</dbReference>
<dbReference type="GO" id="GO:0005524">
    <property type="term" value="F:ATP binding"/>
    <property type="evidence" value="ECO:0007669"/>
    <property type="project" value="UniProtKB-KW"/>
</dbReference>
<keyword evidence="2 6" id="KW-0677">Repeat</keyword>
<dbReference type="SMART" id="SM01086">
    <property type="entry name" value="ClpB_D2-small"/>
    <property type="match status" value="1"/>
</dbReference>
<dbReference type="InterPro" id="IPR001270">
    <property type="entry name" value="ClpA/B"/>
</dbReference>
<reference evidence="9" key="1">
    <citation type="submission" date="2020-12" db="EMBL/GenBank/DDBJ databases">
        <title>Sedimentitalea sp. nov., isolated from sand in Incheon.</title>
        <authorList>
            <person name="Kim W."/>
        </authorList>
    </citation>
    <scope>NUCLEOTIDE SEQUENCE</scope>
    <source>
        <strain evidence="9">CAU 1593</strain>
    </source>
</reference>
<proteinExistence type="inferred from homology"/>
<dbReference type="InterPro" id="IPR027417">
    <property type="entry name" value="P-loop_NTPase"/>
</dbReference>
<evidence type="ECO:0000259" key="8">
    <source>
        <dbReference type="PROSITE" id="PS51903"/>
    </source>
</evidence>
<evidence type="ECO:0000256" key="6">
    <source>
        <dbReference type="PROSITE-ProRule" id="PRU01251"/>
    </source>
</evidence>
<dbReference type="SUPFAM" id="SSF81923">
    <property type="entry name" value="Double Clp-N motif"/>
    <property type="match status" value="1"/>
</dbReference>
<gene>
    <name evidence="9" type="primary">tssH</name>
    <name evidence="9" type="ORF">JF290_13470</name>
</gene>
<comment type="similarity">
    <text evidence="1">Belongs to the ClpA/ClpB family.</text>
</comment>
<comment type="caution">
    <text evidence="9">The sequence shown here is derived from an EMBL/GenBank/DDBJ whole genome shotgun (WGS) entry which is preliminary data.</text>
</comment>
<dbReference type="InterPro" id="IPR036628">
    <property type="entry name" value="Clp_N_dom_sf"/>
</dbReference>
<dbReference type="Proteomes" id="UP000619079">
    <property type="component" value="Unassembled WGS sequence"/>
</dbReference>
<dbReference type="GO" id="GO:0034605">
    <property type="term" value="P:cellular response to heat"/>
    <property type="evidence" value="ECO:0007669"/>
    <property type="project" value="TreeGrafter"/>
</dbReference>
<dbReference type="GO" id="GO:0016887">
    <property type="term" value="F:ATP hydrolysis activity"/>
    <property type="evidence" value="ECO:0007669"/>
    <property type="project" value="InterPro"/>
</dbReference>
<dbReference type="CDD" id="cd19499">
    <property type="entry name" value="RecA-like_ClpB_Hsp104-like"/>
    <property type="match status" value="1"/>
</dbReference>